<name>A0ABX8SII3_9ACTN</name>
<evidence type="ECO:0000259" key="6">
    <source>
        <dbReference type="PROSITE" id="PS50853"/>
    </source>
</evidence>
<keyword evidence="2 4" id="KW-0378">Hydrolase</keyword>
<dbReference type="InterPro" id="IPR003961">
    <property type="entry name" value="FN3_dom"/>
</dbReference>
<proteinExistence type="inferred from homology"/>
<dbReference type="PANTHER" id="PTHR43806:SF11">
    <property type="entry name" value="CEREVISIN-RELATED"/>
    <property type="match status" value="1"/>
</dbReference>
<protein>
    <submittedName>
        <fullName evidence="7">S8 family serine peptidase</fullName>
    </submittedName>
</protein>
<accession>A0ABX8SII3</accession>
<dbReference type="CDD" id="cd04077">
    <property type="entry name" value="Peptidases_S8_PCSK9_ProteinaseK_like"/>
    <property type="match status" value="1"/>
</dbReference>
<feature type="active site" description="Charge relay system" evidence="4">
    <location>
        <position position="337"/>
    </location>
</feature>
<dbReference type="CDD" id="cd00063">
    <property type="entry name" value="FN3"/>
    <property type="match status" value="2"/>
</dbReference>
<feature type="chain" id="PRO_5046798775" evidence="5">
    <location>
        <begin position="28"/>
        <end position="578"/>
    </location>
</feature>
<gene>
    <name evidence="7" type="ORF">KDB89_13285</name>
</gene>
<evidence type="ECO:0000256" key="5">
    <source>
        <dbReference type="SAM" id="SignalP"/>
    </source>
</evidence>
<feature type="domain" description="Fibronectin type-III" evidence="6">
    <location>
        <begin position="393"/>
        <end position="482"/>
    </location>
</feature>
<dbReference type="RefSeq" id="WP_219081807.1">
    <property type="nucleotide sequence ID" value="NZ_CP079216.1"/>
</dbReference>
<dbReference type="InterPro" id="IPR000209">
    <property type="entry name" value="Peptidase_S8/S53_dom"/>
</dbReference>
<dbReference type="InterPro" id="IPR034193">
    <property type="entry name" value="PCSK9_ProteinaseK-like"/>
</dbReference>
<evidence type="ECO:0000256" key="2">
    <source>
        <dbReference type="ARBA" id="ARBA00022801"/>
    </source>
</evidence>
<evidence type="ECO:0000256" key="1">
    <source>
        <dbReference type="ARBA" id="ARBA00022670"/>
    </source>
</evidence>
<reference evidence="7 8" key="1">
    <citation type="submission" date="2021-07" db="EMBL/GenBank/DDBJ databases">
        <title>complete genome sequencing of Tessaracoccus sp.J1M15.</title>
        <authorList>
            <person name="Bae J.-W."/>
            <person name="Kim D.-y."/>
        </authorList>
    </citation>
    <scope>NUCLEOTIDE SEQUENCE [LARGE SCALE GENOMIC DNA]</scope>
    <source>
        <strain evidence="7 8">J1M15</strain>
    </source>
</reference>
<dbReference type="Pfam" id="PF00041">
    <property type="entry name" value="fn3"/>
    <property type="match status" value="2"/>
</dbReference>
<dbReference type="PROSITE" id="PS00137">
    <property type="entry name" value="SUBTILASE_HIS"/>
    <property type="match status" value="1"/>
</dbReference>
<keyword evidence="8" id="KW-1185">Reference proteome</keyword>
<dbReference type="EMBL" id="CP079216">
    <property type="protein sequence ID" value="QXT62689.1"/>
    <property type="molecule type" value="Genomic_DNA"/>
</dbReference>
<evidence type="ECO:0000256" key="4">
    <source>
        <dbReference type="PROSITE-ProRule" id="PRU01240"/>
    </source>
</evidence>
<dbReference type="Pfam" id="PF00082">
    <property type="entry name" value="Peptidase_S8"/>
    <property type="match status" value="1"/>
</dbReference>
<dbReference type="PROSITE" id="PS50853">
    <property type="entry name" value="FN3"/>
    <property type="match status" value="2"/>
</dbReference>
<keyword evidence="1 4" id="KW-0645">Protease</keyword>
<dbReference type="SMART" id="SM00060">
    <property type="entry name" value="FN3"/>
    <property type="match status" value="2"/>
</dbReference>
<feature type="active site" description="Charge relay system" evidence="4">
    <location>
        <position position="140"/>
    </location>
</feature>
<organism evidence="7 8">
    <name type="scientific">Tessaracoccus palaemonis</name>
    <dbReference type="NCBI Taxonomy" id="2829499"/>
    <lineage>
        <taxon>Bacteria</taxon>
        <taxon>Bacillati</taxon>
        <taxon>Actinomycetota</taxon>
        <taxon>Actinomycetes</taxon>
        <taxon>Propionibacteriales</taxon>
        <taxon>Propionibacteriaceae</taxon>
        <taxon>Tessaracoccus</taxon>
    </lineage>
</organism>
<evidence type="ECO:0000256" key="3">
    <source>
        <dbReference type="ARBA" id="ARBA00022825"/>
    </source>
</evidence>
<feature type="active site" description="Charge relay system" evidence="4">
    <location>
        <position position="174"/>
    </location>
</feature>
<keyword evidence="3 4" id="KW-0720">Serine protease</keyword>
<feature type="domain" description="Fibronectin type-III" evidence="6">
    <location>
        <begin position="483"/>
        <end position="578"/>
    </location>
</feature>
<sequence>MERASKWLALLSVGALLAGVAATPATAAPATEDYVVLTKKAGFSAQSGASIAQIQGQFERETRELTAAQAESLRREDGVLAVLPDITTSWIGSESLTAQASTSTVNSWGLDRIDQRSKSLDKKFNTTTFSGTNTIAVVIDSGVSPSTQFGGRLLQGYGWDYVDGDSDTTDCNGHGTHVAGTIASTGYGVATSASVLPLRVLDCEGNGSPESLYLALTDLLTWYQEQPQLAGRVVVNMSLGGYVSVVGEDVAAVIESAVADLVRAGMPVVVAAGNDGTSVANTTPARSTVPVVVGATTKTDARASFSNYGRSVDVFAPGEKIVSLYTEGRIATGSGTSMAAPHVTGTILRSLERKRASAATVVKRVLSEATTGTVTSLKGSAGRLVYVPVKPNTPTSVKATRSDSKHTVKLTWKAPTTVEGFSVTGYVVERAGKKVKLKSSARSYTWKSLKPGTKTTMSVRAVSARGTGAAKSVTATMLALPGKPKSVKATSGSKKDKSVSIIATWKKPTTGGGKISGYLVTAERKSDGKKKTITVSSSARKATFKGLKKGKGYVVTVKAKNAAGKGSSSKKSSKAIAR</sequence>
<keyword evidence="5" id="KW-0732">Signal</keyword>
<evidence type="ECO:0000313" key="7">
    <source>
        <dbReference type="EMBL" id="QXT62689.1"/>
    </source>
</evidence>
<feature type="signal peptide" evidence="5">
    <location>
        <begin position="1"/>
        <end position="27"/>
    </location>
</feature>
<evidence type="ECO:0000313" key="8">
    <source>
        <dbReference type="Proteomes" id="UP000824504"/>
    </source>
</evidence>
<dbReference type="PANTHER" id="PTHR43806">
    <property type="entry name" value="PEPTIDASE S8"/>
    <property type="match status" value="1"/>
</dbReference>
<dbReference type="InterPro" id="IPR023828">
    <property type="entry name" value="Peptidase_S8_Ser-AS"/>
</dbReference>
<dbReference type="PROSITE" id="PS51892">
    <property type="entry name" value="SUBTILASE"/>
    <property type="match status" value="1"/>
</dbReference>
<dbReference type="PROSITE" id="PS00138">
    <property type="entry name" value="SUBTILASE_SER"/>
    <property type="match status" value="1"/>
</dbReference>
<dbReference type="Proteomes" id="UP000824504">
    <property type="component" value="Chromosome"/>
</dbReference>
<dbReference type="InterPro" id="IPR050131">
    <property type="entry name" value="Peptidase_S8_subtilisin-like"/>
</dbReference>
<comment type="similarity">
    <text evidence="4">Belongs to the peptidase S8 family.</text>
</comment>
<dbReference type="InterPro" id="IPR022398">
    <property type="entry name" value="Peptidase_S8_His-AS"/>
</dbReference>